<dbReference type="InterPro" id="IPR005508">
    <property type="entry name" value="At2g31720-like"/>
</dbReference>
<comment type="subcellular location">
    <subcellularLocation>
        <location evidence="1">Nucleus</location>
    </subcellularLocation>
</comment>
<feature type="compositionally biased region" description="Basic and acidic residues" evidence="6">
    <location>
        <begin position="164"/>
        <end position="186"/>
    </location>
</feature>
<evidence type="ECO:0000256" key="5">
    <source>
        <dbReference type="ARBA" id="ARBA00023242"/>
    </source>
</evidence>
<dbReference type="GO" id="GO:0005634">
    <property type="term" value="C:nucleus"/>
    <property type="evidence" value="ECO:0007669"/>
    <property type="project" value="UniProtKB-SubCell"/>
</dbReference>
<evidence type="ECO:0000256" key="6">
    <source>
        <dbReference type="SAM" id="MobiDB-lite"/>
    </source>
</evidence>
<gene>
    <name evidence="7" type="ORF">COLO4_03322</name>
</gene>
<dbReference type="AlphaFoldDB" id="A0A1R3KYY8"/>
<reference evidence="8" key="1">
    <citation type="submission" date="2013-09" db="EMBL/GenBank/DDBJ databases">
        <title>Corchorus olitorius genome sequencing.</title>
        <authorList>
            <person name="Alam M."/>
            <person name="Haque M.S."/>
            <person name="Islam M.S."/>
            <person name="Emdad E.M."/>
            <person name="Islam M.M."/>
            <person name="Ahmed B."/>
            <person name="Halim A."/>
            <person name="Hossen Q.M.M."/>
            <person name="Hossain M.Z."/>
            <person name="Ahmed R."/>
            <person name="Khan M.M."/>
            <person name="Islam R."/>
            <person name="Rashid M.M."/>
            <person name="Khan S.A."/>
            <person name="Rahman M.S."/>
            <person name="Alam M."/>
            <person name="Yahiya A.S."/>
            <person name="Khan M.S."/>
            <person name="Azam M.S."/>
            <person name="Haque T."/>
            <person name="Lashkar M.Z.H."/>
            <person name="Akhand A.I."/>
            <person name="Morshed G."/>
            <person name="Roy S."/>
            <person name="Uddin K.S."/>
            <person name="Rabeya T."/>
            <person name="Hossain A.S."/>
            <person name="Chowdhury A."/>
            <person name="Snigdha A.R."/>
            <person name="Mortoza M.S."/>
            <person name="Matin S.A."/>
            <person name="Hoque S.M.E."/>
            <person name="Islam M.K."/>
            <person name="Roy D.K."/>
            <person name="Haider R."/>
            <person name="Moosa M.M."/>
            <person name="Elias S.M."/>
            <person name="Hasan A.M."/>
            <person name="Jahan S."/>
            <person name="Shafiuddin M."/>
            <person name="Mahmood N."/>
            <person name="Shommy N.S."/>
        </authorList>
    </citation>
    <scope>NUCLEOTIDE SEQUENCE [LARGE SCALE GENOMIC DNA]</scope>
    <source>
        <strain evidence="8">cv. O-4</strain>
    </source>
</reference>
<comment type="caution">
    <text evidence="7">The sequence shown here is derived from an EMBL/GenBank/DDBJ whole genome shotgun (WGS) entry which is preliminary data.</text>
</comment>
<feature type="compositionally biased region" description="Basic residues" evidence="6">
    <location>
        <begin position="187"/>
        <end position="201"/>
    </location>
</feature>
<evidence type="ECO:0000313" key="7">
    <source>
        <dbReference type="EMBL" id="OMP12301.1"/>
    </source>
</evidence>
<evidence type="ECO:0000256" key="3">
    <source>
        <dbReference type="ARBA" id="ARBA00023125"/>
    </source>
</evidence>
<dbReference type="EMBL" id="AWUE01009571">
    <property type="protein sequence ID" value="OMP12301.1"/>
    <property type="molecule type" value="Genomic_DNA"/>
</dbReference>
<proteinExistence type="predicted"/>
<keyword evidence="3" id="KW-0238">DNA-binding</keyword>
<evidence type="ECO:0000313" key="8">
    <source>
        <dbReference type="Proteomes" id="UP000187203"/>
    </source>
</evidence>
<dbReference type="Proteomes" id="UP000187203">
    <property type="component" value="Unassembled WGS sequence"/>
</dbReference>
<name>A0A1R3KYY8_9ROSI</name>
<dbReference type="InterPro" id="IPR015300">
    <property type="entry name" value="DNA-bd_pseudobarrel_sf"/>
</dbReference>
<evidence type="ECO:0000256" key="2">
    <source>
        <dbReference type="ARBA" id="ARBA00023015"/>
    </source>
</evidence>
<protein>
    <submittedName>
        <fullName evidence="7">Uncharacterized protein</fullName>
    </submittedName>
</protein>
<sequence length="201" mass="23160">MENLKPNSEALTQSKSELPQEFIKVMEDIGGFDAKFVIQKRLSVADTNLPPCCLSIPLKAIKIDFLTDEEEESIDEYEIPVLCIDPSLNVKEMALSRDFPEDEDFSLDNNNQKNSQTAYKLTQNWHSVKERNGLKTSDLVKIWTFLIQDDDGLNLKRGFTLVKVEDGQPRPPKKKTDFKLKDDNHQKPKSKKEPKKIRPRK</sequence>
<dbReference type="PANTHER" id="PTHR31541:SF25">
    <property type="entry name" value="GAMMA-GLIADIN B"/>
    <property type="match status" value="1"/>
</dbReference>
<dbReference type="STRING" id="93759.A0A1R3KYY8"/>
<evidence type="ECO:0000256" key="4">
    <source>
        <dbReference type="ARBA" id="ARBA00023163"/>
    </source>
</evidence>
<keyword evidence="5" id="KW-0539">Nucleus</keyword>
<organism evidence="7 8">
    <name type="scientific">Corchorus olitorius</name>
    <dbReference type="NCBI Taxonomy" id="93759"/>
    <lineage>
        <taxon>Eukaryota</taxon>
        <taxon>Viridiplantae</taxon>
        <taxon>Streptophyta</taxon>
        <taxon>Embryophyta</taxon>
        <taxon>Tracheophyta</taxon>
        <taxon>Spermatophyta</taxon>
        <taxon>Magnoliopsida</taxon>
        <taxon>eudicotyledons</taxon>
        <taxon>Gunneridae</taxon>
        <taxon>Pentapetalae</taxon>
        <taxon>rosids</taxon>
        <taxon>malvids</taxon>
        <taxon>Malvales</taxon>
        <taxon>Malvaceae</taxon>
        <taxon>Grewioideae</taxon>
        <taxon>Apeibeae</taxon>
        <taxon>Corchorus</taxon>
    </lineage>
</organism>
<dbReference type="Gene3D" id="2.40.330.10">
    <property type="entry name" value="DNA-binding pseudobarrel domain"/>
    <property type="match status" value="1"/>
</dbReference>
<dbReference type="PANTHER" id="PTHR31541">
    <property type="entry name" value="B3 DOMAIN PLANT PROTEIN-RELATED"/>
    <property type="match status" value="1"/>
</dbReference>
<feature type="region of interest" description="Disordered" evidence="6">
    <location>
        <begin position="164"/>
        <end position="201"/>
    </location>
</feature>
<dbReference type="Pfam" id="PF03754">
    <property type="entry name" value="At2g31720-like"/>
    <property type="match status" value="1"/>
</dbReference>
<accession>A0A1R3KYY8</accession>
<keyword evidence="8" id="KW-1185">Reference proteome</keyword>
<keyword evidence="4" id="KW-0804">Transcription</keyword>
<dbReference type="GO" id="GO:0003677">
    <property type="term" value="F:DNA binding"/>
    <property type="evidence" value="ECO:0007669"/>
    <property type="project" value="UniProtKB-KW"/>
</dbReference>
<keyword evidence="2" id="KW-0805">Transcription regulation</keyword>
<evidence type="ECO:0000256" key="1">
    <source>
        <dbReference type="ARBA" id="ARBA00004123"/>
    </source>
</evidence>